<keyword evidence="1" id="KW-0472">Membrane</keyword>
<dbReference type="EMBL" id="LXHC01000028">
    <property type="protein sequence ID" value="OAU94677.1"/>
    <property type="molecule type" value="Genomic_DNA"/>
</dbReference>
<dbReference type="PANTHER" id="PTHR37314">
    <property type="entry name" value="SLR0142 PROTEIN"/>
    <property type="match status" value="1"/>
</dbReference>
<comment type="caution">
    <text evidence="2">The sequence shown here is derived from an EMBL/GenBank/DDBJ whole genome shotgun (WGS) entry which is preliminary data.</text>
</comment>
<reference evidence="2 3" key="1">
    <citation type="journal article" date="2016" name="Genome Biol. Evol.">
        <title>Comparative Genomic Analyses of the Moraxella catarrhalis Serosensitive and Seroresistant Lineages Demonstrate Their Independent Evolution.</title>
        <authorList>
            <person name="Earl J.P."/>
            <person name="de Vries S.P."/>
            <person name="Ahmed A."/>
            <person name="Powell E."/>
            <person name="Schultz M.P."/>
            <person name="Hermans P.W."/>
            <person name="Hill D.J."/>
            <person name="Zhou Z."/>
            <person name="Constantinidou C.I."/>
            <person name="Hu F.Z."/>
            <person name="Bootsma H.J."/>
            <person name="Ehrlich G.D."/>
        </authorList>
    </citation>
    <scope>NUCLEOTIDE SEQUENCE [LARGE SCALE GENOMIC DNA]</scope>
    <source>
        <strain evidence="2 3">Z7542</strain>
    </source>
</reference>
<evidence type="ECO:0000313" key="3">
    <source>
        <dbReference type="Proteomes" id="UP000078228"/>
    </source>
</evidence>
<dbReference type="InterPro" id="IPR010699">
    <property type="entry name" value="DUF1275"/>
</dbReference>
<gene>
    <name evidence="2" type="ORF">AO384_2034</name>
</gene>
<keyword evidence="1 2" id="KW-0812">Transmembrane</keyword>
<dbReference type="PATRIC" id="fig|480.237.peg.252"/>
<feature type="transmembrane region" description="Helical" evidence="1">
    <location>
        <begin position="198"/>
        <end position="215"/>
    </location>
</feature>
<dbReference type="RefSeq" id="WP_064611563.1">
    <property type="nucleotide sequence ID" value="NZ_LXHB01000103.1"/>
</dbReference>
<keyword evidence="3" id="KW-1185">Reference proteome</keyword>
<organism evidence="2 3">
    <name type="scientific">Moraxella catarrhalis</name>
    <name type="common">Branhamella catarrhalis</name>
    <dbReference type="NCBI Taxonomy" id="480"/>
    <lineage>
        <taxon>Bacteria</taxon>
        <taxon>Pseudomonadati</taxon>
        <taxon>Pseudomonadota</taxon>
        <taxon>Gammaproteobacteria</taxon>
        <taxon>Moraxellales</taxon>
        <taxon>Moraxellaceae</taxon>
        <taxon>Moraxella</taxon>
    </lineage>
</organism>
<dbReference type="PANTHER" id="PTHR37314:SF4">
    <property type="entry name" value="UPF0700 TRANSMEMBRANE PROTEIN YOAK"/>
    <property type="match status" value="1"/>
</dbReference>
<feature type="transmembrane region" description="Helical" evidence="1">
    <location>
        <begin position="118"/>
        <end position="137"/>
    </location>
</feature>
<dbReference type="Pfam" id="PF06912">
    <property type="entry name" value="DUF1275"/>
    <property type="match status" value="1"/>
</dbReference>
<dbReference type="Proteomes" id="UP000078228">
    <property type="component" value="Unassembled WGS sequence"/>
</dbReference>
<dbReference type="OrthoDB" id="270162at2"/>
<evidence type="ECO:0000256" key="1">
    <source>
        <dbReference type="SAM" id="Phobius"/>
    </source>
</evidence>
<feature type="transmembrane region" description="Helical" evidence="1">
    <location>
        <begin position="172"/>
        <end position="192"/>
    </location>
</feature>
<dbReference type="AlphaFoldDB" id="A0A198UHH4"/>
<evidence type="ECO:0000313" key="2">
    <source>
        <dbReference type="EMBL" id="OAU94677.1"/>
    </source>
</evidence>
<feature type="transmembrane region" description="Helical" evidence="1">
    <location>
        <begin position="94"/>
        <end position="112"/>
    </location>
</feature>
<protein>
    <submittedName>
        <fullName evidence="2">Putative transmembrane protein</fullName>
    </submittedName>
</protein>
<sequence length="252" mass="28118">MKIMGEVIPTWVLISAVVLAFCAGILNTTALMGITHISASHVTGNVSLFVVSMLAGDWSNFKLLLISIASFWLGSVLSGAIIGSSELNIRRNYGYAMLLEVLMLCLSLWMYLSEYHFFGQMLIAMACGLQNSMVATYHGTVIRTTHLTGITSDLGSAVGNWLIGRRVSLRKIILHSSLWWAFFIGSAVAVILYMHIGYLSMILPIIIILIAALFYNQMGRLYTQMSRLTRLKLIQNQRRKRRSKSHHSKIST</sequence>
<feature type="transmembrane region" description="Helical" evidence="1">
    <location>
        <begin position="63"/>
        <end position="82"/>
    </location>
</feature>
<proteinExistence type="predicted"/>
<name>A0A198UHH4_MORCA</name>
<keyword evidence="1" id="KW-1133">Transmembrane helix</keyword>
<accession>A0A198UHH4</accession>